<dbReference type="OMA" id="MINCTIL"/>
<feature type="transmembrane region" description="Helical" evidence="1">
    <location>
        <begin position="92"/>
        <end position="112"/>
    </location>
</feature>
<gene>
    <name evidence="3 5" type="primary">srx-125</name>
    <name evidence="3" type="ORF">CELE_F32H5.6</name>
    <name evidence="5" type="ORF">F32H5.6</name>
</gene>
<dbReference type="PANTHER" id="PTHR46611">
    <property type="entry name" value="SERPENTINE RECEPTOR, CLASS X-RELATED"/>
    <property type="match status" value="1"/>
</dbReference>
<accession>G5ECS6</accession>
<organism evidence="3 4">
    <name type="scientific">Caenorhabditis elegans</name>
    <dbReference type="NCBI Taxonomy" id="6239"/>
    <lineage>
        <taxon>Eukaryota</taxon>
        <taxon>Metazoa</taxon>
        <taxon>Ecdysozoa</taxon>
        <taxon>Nematoda</taxon>
        <taxon>Chromadorea</taxon>
        <taxon>Rhabditida</taxon>
        <taxon>Rhabditina</taxon>
        <taxon>Rhabditomorpha</taxon>
        <taxon>Rhabditoidea</taxon>
        <taxon>Rhabditidae</taxon>
        <taxon>Peloderinae</taxon>
        <taxon>Caenorhabditis</taxon>
    </lineage>
</organism>
<dbReference type="Pfam" id="PF10328">
    <property type="entry name" value="7TM_GPCR_Srx"/>
    <property type="match status" value="1"/>
</dbReference>
<dbReference type="RefSeq" id="NP_001041110.1">
    <property type="nucleotide sequence ID" value="NM_001047645.2"/>
</dbReference>
<dbReference type="PIR" id="T21686">
    <property type="entry name" value="T21686"/>
</dbReference>
<dbReference type="HOGENOM" id="CLU_070417_0_0_1"/>
<dbReference type="Proteomes" id="UP000001940">
    <property type="component" value="Chromosome V"/>
</dbReference>
<keyword evidence="4" id="KW-1185">Reference proteome</keyword>
<feature type="domain" description="7TM GPCR serpentine receptor class x (Srx)" evidence="2">
    <location>
        <begin position="14"/>
        <end position="273"/>
    </location>
</feature>
<dbReference type="PhylomeDB" id="G5ECS6"/>
<dbReference type="PANTHER" id="PTHR46611:SF3">
    <property type="entry name" value="7TM GPCR SERPENTINE RECEPTOR CLASS X (SRX) DOMAIN-CONTAINING PROTEIN"/>
    <property type="match status" value="1"/>
</dbReference>
<dbReference type="eggNOG" id="ENOG502THCK">
    <property type="taxonomic scope" value="Eukaryota"/>
</dbReference>
<feature type="transmembrane region" description="Helical" evidence="1">
    <location>
        <begin position="49"/>
        <end position="72"/>
    </location>
</feature>
<dbReference type="InterPro" id="IPR019430">
    <property type="entry name" value="7TM_GPCR_serpentine_rcpt_Srx"/>
</dbReference>
<evidence type="ECO:0000313" key="3">
    <source>
        <dbReference type="EMBL" id="CAB04254.2"/>
    </source>
</evidence>
<dbReference type="Bgee" id="WBGene00006016">
    <property type="expression patterns" value="Expressed in adult organism and 3 other cell types or tissues"/>
</dbReference>
<evidence type="ECO:0000259" key="2">
    <source>
        <dbReference type="Pfam" id="PF10328"/>
    </source>
</evidence>
<dbReference type="AGR" id="WB:WBGene00006016"/>
<dbReference type="EMBL" id="BX284605">
    <property type="protein sequence ID" value="CAB04254.2"/>
    <property type="molecule type" value="Genomic_DNA"/>
</dbReference>
<keyword evidence="1" id="KW-1133">Transmembrane helix</keyword>
<dbReference type="OrthoDB" id="5837543at2759"/>
<sequence length="308" mass="34933">MLNLCSYSAMILGLISLPGLLINLYVLFKLSTRKPPFSGFQKLCIMKSVPNSIVCFTFLVWSTPLCIIHPTYESVPRSVNVGFGQVAGWGAYILGPLIQVCMSFNRFYVLYFPMSSIKASNFPFTNTAIFLALCIAVVYTVIGFPDKCGFVFDPEVLSWRPEEFDCALWLADFIFYSILILSITSNSLNFATFLKLVSSRVEGVSSGDSSTRRKRRISMYIQSVLQDTLHLIDMINCTILFKLNSAIWYQFIFLSVSFLSIHALDGSVMLYFHTEIHPQWCRRLLKPKSRTGTIFVNRSKISSFHPSD</sequence>
<feature type="transmembrane region" description="Helical" evidence="1">
    <location>
        <begin position="173"/>
        <end position="197"/>
    </location>
</feature>
<dbReference type="KEGG" id="cel:CELE_F32H5.6"/>
<dbReference type="FunCoup" id="G5ECS6">
    <property type="interactions" value="13"/>
</dbReference>
<evidence type="ECO:0000256" key="1">
    <source>
        <dbReference type="SAM" id="Phobius"/>
    </source>
</evidence>
<keyword evidence="1" id="KW-0812">Transmembrane</keyword>
<feature type="transmembrane region" description="Helical" evidence="1">
    <location>
        <begin position="247"/>
        <end position="272"/>
    </location>
</feature>
<evidence type="ECO:0000313" key="5">
    <source>
        <dbReference type="WormBase" id="F32H5.6a"/>
    </source>
</evidence>
<dbReference type="SMR" id="G5ECS6"/>
<reference evidence="3 4" key="1">
    <citation type="journal article" date="1998" name="Science">
        <title>Genome sequence of the nematode C. elegans: a platform for investigating biology.</title>
        <authorList>
            <consortium name="The C. elegans sequencing consortium"/>
            <person name="Sulson J.E."/>
            <person name="Waterston R."/>
        </authorList>
    </citation>
    <scope>NUCLEOTIDE SEQUENCE [LARGE SCALE GENOMIC DNA]</scope>
    <source>
        <strain evidence="3 4">Bristol N2</strain>
    </source>
</reference>
<feature type="transmembrane region" description="Helical" evidence="1">
    <location>
        <begin position="6"/>
        <end position="28"/>
    </location>
</feature>
<dbReference type="AlphaFoldDB" id="G5ECS6"/>
<dbReference type="CTD" id="185218"/>
<dbReference type="PaxDb" id="6239-F32H5.6a"/>
<name>G5ECS6_CAEEL</name>
<keyword evidence="3" id="KW-0675">Receptor</keyword>
<evidence type="ECO:0000313" key="4">
    <source>
        <dbReference type="Proteomes" id="UP000001940"/>
    </source>
</evidence>
<keyword evidence="1" id="KW-0472">Membrane</keyword>
<proteinExistence type="predicted"/>
<dbReference type="InParanoid" id="G5ECS6"/>
<dbReference type="GeneID" id="185218"/>
<dbReference type="WormBase" id="F32H5.6a">
    <property type="protein sequence ID" value="CE36297"/>
    <property type="gene ID" value="WBGene00006016"/>
    <property type="gene designation" value="srx-125"/>
</dbReference>
<protein>
    <submittedName>
        <fullName evidence="3">7TM GPCR serpentine receptor class x (Srx) domain-containing protein</fullName>
    </submittedName>
</protein>
<feature type="transmembrane region" description="Helical" evidence="1">
    <location>
        <begin position="124"/>
        <end position="144"/>
    </location>
</feature>